<feature type="region of interest" description="Disordered" evidence="1">
    <location>
        <begin position="1"/>
        <end position="21"/>
    </location>
</feature>
<accession>A0AAD3RX97</accession>
<gene>
    <name evidence="2" type="ORF">Nepgr_000884</name>
</gene>
<evidence type="ECO:0000313" key="2">
    <source>
        <dbReference type="EMBL" id="GMG99044.1"/>
    </source>
</evidence>
<comment type="caution">
    <text evidence="2">The sequence shown here is derived from an EMBL/GenBank/DDBJ whole genome shotgun (WGS) entry which is preliminary data.</text>
</comment>
<protein>
    <submittedName>
        <fullName evidence="2">Uncharacterized protein</fullName>
    </submittedName>
</protein>
<reference evidence="2" key="1">
    <citation type="submission" date="2023-05" db="EMBL/GenBank/DDBJ databases">
        <title>Nepenthes gracilis genome sequencing.</title>
        <authorList>
            <person name="Fukushima K."/>
        </authorList>
    </citation>
    <scope>NUCLEOTIDE SEQUENCE</scope>
    <source>
        <strain evidence="2">SING2019-196</strain>
    </source>
</reference>
<proteinExistence type="predicted"/>
<name>A0AAD3RX97_NEPGR</name>
<dbReference type="EMBL" id="BSYO01000001">
    <property type="protein sequence ID" value="GMG99044.1"/>
    <property type="molecule type" value="Genomic_DNA"/>
</dbReference>
<keyword evidence="3" id="KW-1185">Reference proteome</keyword>
<dbReference type="Proteomes" id="UP001279734">
    <property type="component" value="Unassembled WGS sequence"/>
</dbReference>
<dbReference type="AlphaFoldDB" id="A0AAD3RX97"/>
<evidence type="ECO:0000256" key="1">
    <source>
        <dbReference type="SAM" id="MobiDB-lite"/>
    </source>
</evidence>
<sequence length="154" mass="17500">MASSDQAIVVRSSPPDGDHEVESQFSSVLYELSQQIQVGMEDMLKMISEIDVHSAEVVKEMEKCKDFAVKRSKAIDEEAECFQKAAYAVLDMLSVGGDKQDHCAHLKLKTSSTFMNWNTETDFARFVFNRDVRAQHFLSIHLLDQSFETILFLT</sequence>
<evidence type="ECO:0000313" key="3">
    <source>
        <dbReference type="Proteomes" id="UP001279734"/>
    </source>
</evidence>
<organism evidence="2 3">
    <name type="scientific">Nepenthes gracilis</name>
    <name type="common">Slender pitcher plant</name>
    <dbReference type="NCBI Taxonomy" id="150966"/>
    <lineage>
        <taxon>Eukaryota</taxon>
        <taxon>Viridiplantae</taxon>
        <taxon>Streptophyta</taxon>
        <taxon>Embryophyta</taxon>
        <taxon>Tracheophyta</taxon>
        <taxon>Spermatophyta</taxon>
        <taxon>Magnoliopsida</taxon>
        <taxon>eudicotyledons</taxon>
        <taxon>Gunneridae</taxon>
        <taxon>Pentapetalae</taxon>
        <taxon>Caryophyllales</taxon>
        <taxon>Nepenthaceae</taxon>
        <taxon>Nepenthes</taxon>
    </lineage>
</organism>
<dbReference type="PANTHER" id="PTHR36800">
    <property type="entry name" value="POLYAMINE-MODULATED FACTOR 1-BINDING PROTEIN"/>
    <property type="match status" value="1"/>
</dbReference>
<dbReference type="PANTHER" id="PTHR36800:SF1">
    <property type="entry name" value="POLYAMINE-MODULATED FACTOR 1-BINDING PROTEIN"/>
    <property type="match status" value="1"/>
</dbReference>